<keyword evidence="1" id="KW-0732">Signal</keyword>
<dbReference type="EMBL" id="LWQT01000049">
    <property type="protein sequence ID" value="OAN50861.1"/>
    <property type="molecule type" value="Genomic_DNA"/>
</dbReference>
<evidence type="ECO:0000313" key="2">
    <source>
        <dbReference type="EMBL" id="OAN50861.1"/>
    </source>
</evidence>
<dbReference type="Proteomes" id="UP000078428">
    <property type="component" value="Unassembled WGS sequence"/>
</dbReference>
<accession>A0A178MQG3</accession>
<organism evidence="2 3">
    <name type="scientific">Paramagnetospirillum marisnigri</name>
    <dbReference type="NCBI Taxonomy" id="1285242"/>
    <lineage>
        <taxon>Bacteria</taxon>
        <taxon>Pseudomonadati</taxon>
        <taxon>Pseudomonadota</taxon>
        <taxon>Alphaproteobacteria</taxon>
        <taxon>Rhodospirillales</taxon>
        <taxon>Magnetospirillaceae</taxon>
        <taxon>Paramagnetospirillum</taxon>
    </lineage>
</organism>
<dbReference type="InterPro" id="IPR023346">
    <property type="entry name" value="Lysozyme-like_dom_sf"/>
</dbReference>
<sequence length="270" mass="29827">MMKWRQAWTVVGLTILLLAPVSARAVTPPVNEGICAAEVATAERSYGIPQALLHSISIVESGRYDAGHRAVIAWPWTVMAEGQGRYFPSKAEAVAEVRKLKARGVQNIDVGCMQVNLRYHPTAFANLEEAFEPSANIGYAARFLKGLFDATGHWPTAASYYHSQTPSLAAIYREKLMKVWTGTGANTQLASAAPRGGYKTVPHAPSLKAVPGSQDVEEKRRAWREQTLASRDEATRIAAAYRQARVSEYQMRRARFMEARAQLNPALRSR</sequence>
<comment type="caution">
    <text evidence="2">The sequence shown here is derived from an EMBL/GenBank/DDBJ whole genome shotgun (WGS) entry which is preliminary data.</text>
</comment>
<evidence type="ECO:0000256" key="1">
    <source>
        <dbReference type="SAM" id="SignalP"/>
    </source>
</evidence>
<feature type="chain" id="PRO_5008092152" evidence="1">
    <location>
        <begin position="26"/>
        <end position="270"/>
    </location>
</feature>
<name>A0A178MQG3_9PROT</name>
<keyword evidence="3" id="KW-1185">Reference proteome</keyword>
<proteinExistence type="predicted"/>
<dbReference type="Gene3D" id="1.10.530.10">
    <property type="match status" value="1"/>
</dbReference>
<evidence type="ECO:0000313" key="3">
    <source>
        <dbReference type="Proteomes" id="UP000078428"/>
    </source>
</evidence>
<feature type="signal peptide" evidence="1">
    <location>
        <begin position="1"/>
        <end position="25"/>
    </location>
</feature>
<dbReference type="STRING" id="1285242.A6A04_17045"/>
<dbReference type="RefSeq" id="WP_068491896.1">
    <property type="nucleotide sequence ID" value="NZ_LWQT01000049.1"/>
</dbReference>
<dbReference type="AlphaFoldDB" id="A0A178MQG3"/>
<reference evidence="2 3" key="1">
    <citation type="submission" date="2016-04" db="EMBL/GenBank/DDBJ databases">
        <title>Draft genome sequence of freshwater magnetotactic bacteria Magnetospirillum marisnigri SP-1 and Magnetospirillum moscoviense BB-1.</title>
        <authorList>
            <person name="Koziaeva V."/>
            <person name="Dziuba M.V."/>
            <person name="Ivanov T.M."/>
            <person name="Kuznetsov B."/>
            <person name="Grouzdev D.S."/>
        </authorList>
    </citation>
    <scope>NUCLEOTIDE SEQUENCE [LARGE SCALE GENOMIC DNA]</scope>
    <source>
        <strain evidence="2 3">SP-1</strain>
    </source>
</reference>
<gene>
    <name evidence="2" type="ORF">A6A04_17045</name>
</gene>
<dbReference type="SUPFAM" id="SSF53955">
    <property type="entry name" value="Lysozyme-like"/>
    <property type="match status" value="1"/>
</dbReference>
<protein>
    <submittedName>
        <fullName evidence="2">Murein transglycosylase</fullName>
    </submittedName>
</protein>